<evidence type="ECO:0000259" key="4">
    <source>
        <dbReference type="PROSITE" id="PS50042"/>
    </source>
</evidence>
<dbReference type="Pfam" id="PF13545">
    <property type="entry name" value="HTH_Crp_2"/>
    <property type="match status" value="1"/>
</dbReference>
<dbReference type="InterPro" id="IPR014710">
    <property type="entry name" value="RmlC-like_jellyroll"/>
</dbReference>
<dbReference type="SUPFAM" id="SSF46785">
    <property type="entry name" value="Winged helix' DNA-binding domain"/>
    <property type="match status" value="1"/>
</dbReference>
<dbReference type="CDD" id="cd00038">
    <property type="entry name" value="CAP_ED"/>
    <property type="match status" value="1"/>
</dbReference>
<dbReference type="Pfam" id="PF00027">
    <property type="entry name" value="cNMP_binding"/>
    <property type="match status" value="1"/>
</dbReference>
<dbReference type="RefSeq" id="WP_021876719.1">
    <property type="nucleotide sequence ID" value="NZ_CP018630.1"/>
</dbReference>
<evidence type="ECO:0000313" key="6">
    <source>
        <dbReference type="EMBL" id="MBX7290504.1"/>
    </source>
</evidence>
<dbReference type="PROSITE" id="PS50042">
    <property type="entry name" value="CNMP_BINDING_3"/>
    <property type="match status" value="1"/>
</dbReference>
<dbReference type="InterPro" id="IPR012318">
    <property type="entry name" value="HTH_CRP"/>
</dbReference>
<evidence type="ECO:0000313" key="7">
    <source>
        <dbReference type="Proteomes" id="UP000775179"/>
    </source>
</evidence>
<dbReference type="Proteomes" id="UP000775179">
    <property type="component" value="Unassembled WGS sequence"/>
</dbReference>
<sequence length="227" mass="25992">MDKETLNILKDNSIFRGMSIEQIVNFTEKSNCKLNTYGKNDIIAVEQSNCDSIGLIIEGVIEIQNIYENGSSLTIQRFSRGDVFGEALVFSENHKYPATIISSTKSKVLFISKESIVESCFRDLNFLNNFMCLLSEKIIMLNNKIRNTSLKSIRQKVCNFILEQYKKQDNLTINLNINKKELAEMLGIPRPSLSRELIKLKNEEIIELSKGQINILNLDEIKNIMCK</sequence>
<evidence type="ECO:0000259" key="5">
    <source>
        <dbReference type="PROSITE" id="PS51063"/>
    </source>
</evidence>
<proteinExistence type="predicted"/>
<keyword evidence="3" id="KW-0804">Transcription</keyword>
<feature type="domain" description="Cyclic nucleotide-binding" evidence="4">
    <location>
        <begin position="14"/>
        <end position="116"/>
    </location>
</feature>
<dbReference type="GO" id="GO:0003677">
    <property type="term" value="F:DNA binding"/>
    <property type="evidence" value="ECO:0007669"/>
    <property type="project" value="UniProtKB-KW"/>
</dbReference>
<comment type="caution">
    <text evidence="6">The sequence shown here is derived from an EMBL/GenBank/DDBJ whole genome shotgun (WGS) entry which is preliminary data.</text>
</comment>
<dbReference type="PANTHER" id="PTHR24567">
    <property type="entry name" value="CRP FAMILY TRANSCRIPTIONAL REGULATORY PROTEIN"/>
    <property type="match status" value="1"/>
</dbReference>
<dbReference type="InterPro" id="IPR000595">
    <property type="entry name" value="cNMP-bd_dom"/>
</dbReference>
<keyword evidence="1" id="KW-0805">Transcription regulation</keyword>
<feature type="domain" description="HTH crp-type" evidence="5">
    <location>
        <begin position="151"/>
        <end position="219"/>
    </location>
</feature>
<dbReference type="KEGG" id="cchv:BTM20_00480"/>
<accession>A0ABD4RHT4</accession>
<dbReference type="InterPro" id="IPR050397">
    <property type="entry name" value="Env_Response_Regulators"/>
</dbReference>
<dbReference type="PROSITE" id="PS51063">
    <property type="entry name" value="HTH_CRP_2"/>
    <property type="match status" value="1"/>
</dbReference>
<protein>
    <submittedName>
        <fullName evidence="6">Crp/Fnr family transcriptional regulator</fullName>
    </submittedName>
</protein>
<reference evidence="6 7" key="1">
    <citation type="submission" date="2021-08" db="EMBL/GenBank/DDBJ databases">
        <title>Genome sequence analysis of Clostridium chauvoei strains of European origin and evaluation of typing options for outbreak investigations.</title>
        <authorList>
            <person name="Abdel-Glil M."/>
            <person name="Thomas P."/>
            <person name="Seyboldt C."/>
        </authorList>
    </citation>
    <scope>NUCLEOTIDE SEQUENCE [LARGE SCALE GENOMIC DNA]</scope>
    <source>
        <strain evidence="6 7">S0260-09</strain>
    </source>
</reference>
<dbReference type="GeneID" id="66300319"/>
<dbReference type="Gene3D" id="2.60.120.10">
    <property type="entry name" value="Jelly Rolls"/>
    <property type="match status" value="1"/>
</dbReference>
<dbReference type="PANTHER" id="PTHR24567:SF58">
    <property type="entry name" value="CYCLIC AMP-BINDING REGULATORY PROTEIN"/>
    <property type="match status" value="1"/>
</dbReference>
<dbReference type="SUPFAM" id="SSF51206">
    <property type="entry name" value="cAMP-binding domain-like"/>
    <property type="match status" value="1"/>
</dbReference>
<keyword evidence="2" id="KW-0238">DNA-binding</keyword>
<name>A0ABD4RHT4_9CLOT</name>
<evidence type="ECO:0000256" key="2">
    <source>
        <dbReference type="ARBA" id="ARBA00023125"/>
    </source>
</evidence>
<gene>
    <name evidence="6" type="ORF">K4H94_05555</name>
</gene>
<dbReference type="AlphaFoldDB" id="A0ABD4RHT4"/>
<dbReference type="SMART" id="SM00419">
    <property type="entry name" value="HTH_CRP"/>
    <property type="match status" value="1"/>
</dbReference>
<dbReference type="InterPro" id="IPR018490">
    <property type="entry name" value="cNMP-bd_dom_sf"/>
</dbReference>
<dbReference type="InterPro" id="IPR036390">
    <property type="entry name" value="WH_DNA-bd_sf"/>
</dbReference>
<organism evidence="6 7">
    <name type="scientific">Clostridium chauvoei</name>
    <dbReference type="NCBI Taxonomy" id="46867"/>
    <lineage>
        <taxon>Bacteria</taxon>
        <taxon>Bacillati</taxon>
        <taxon>Bacillota</taxon>
        <taxon>Clostridia</taxon>
        <taxon>Eubacteriales</taxon>
        <taxon>Clostridiaceae</taxon>
        <taxon>Clostridium</taxon>
    </lineage>
</organism>
<evidence type="ECO:0000256" key="3">
    <source>
        <dbReference type="ARBA" id="ARBA00023163"/>
    </source>
</evidence>
<evidence type="ECO:0000256" key="1">
    <source>
        <dbReference type="ARBA" id="ARBA00023015"/>
    </source>
</evidence>
<dbReference type="EMBL" id="JAIFTX010000009">
    <property type="protein sequence ID" value="MBX7290504.1"/>
    <property type="molecule type" value="Genomic_DNA"/>
</dbReference>